<feature type="coiled-coil region" evidence="2">
    <location>
        <begin position="440"/>
        <end position="484"/>
    </location>
</feature>
<dbReference type="OrthoDB" id="10254973at2759"/>
<evidence type="ECO:0008006" key="5">
    <source>
        <dbReference type="Google" id="ProtNLM"/>
    </source>
</evidence>
<proteinExistence type="predicted"/>
<feature type="coiled-coil region" evidence="2">
    <location>
        <begin position="116"/>
        <end position="174"/>
    </location>
</feature>
<keyword evidence="4" id="KW-1185">Reference proteome</keyword>
<organism evidence="3 4">
    <name type="scientific">Ancylostoma duodenale</name>
    <dbReference type="NCBI Taxonomy" id="51022"/>
    <lineage>
        <taxon>Eukaryota</taxon>
        <taxon>Metazoa</taxon>
        <taxon>Ecdysozoa</taxon>
        <taxon>Nematoda</taxon>
        <taxon>Chromadorea</taxon>
        <taxon>Rhabditida</taxon>
        <taxon>Rhabditina</taxon>
        <taxon>Rhabditomorpha</taxon>
        <taxon>Strongyloidea</taxon>
        <taxon>Ancylostomatidae</taxon>
        <taxon>Ancylostomatinae</taxon>
        <taxon>Ancylostoma</taxon>
    </lineage>
</organism>
<dbReference type="GO" id="GO:0000724">
    <property type="term" value="P:double-strand break repair via homologous recombination"/>
    <property type="evidence" value="ECO:0007669"/>
    <property type="project" value="TreeGrafter"/>
</dbReference>
<evidence type="ECO:0000256" key="1">
    <source>
        <dbReference type="ARBA" id="ARBA00023054"/>
    </source>
</evidence>
<dbReference type="GO" id="GO:0003697">
    <property type="term" value="F:single-stranded DNA binding"/>
    <property type="evidence" value="ECO:0007669"/>
    <property type="project" value="TreeGrafter"/>
</dbReference>
<dbReference type="EMBL" id="KN729615">
    <property type="protein sequence ID" value="KIH62070.1"/>
    <property type="molecule type" value="Genomic_DNA"/>
</dbReference>
<reference evidence="3 4" key="1">
    <citation type="submission" date="2013-12" db="EMBL/GenBank/DDBJ databases">
        <title>Draft genome of the parsitic nematode Ancylostoma duodenale.</title>
        <authorList>
            <person name="Mitreva M."/>
        </authorList>
    </citation>
    <scope>NUCLEOTIDE SEQUENCE [LARGE SCALE GENOMIC DNA]</scope>
    <source>
        <strain evidence="3 4">Zhejiang</strain>
    </source>
</reference>
<dbReference type="GO" id="GO:0005634">
    <property type="term" value="C:nucleus"/>
    <property type="evidence" value="ECO:0007669"/>
    <property type="project" value="TreeGrafter"/>
</dbReference>
<sequence length="499" mass="58231">MDALLPRVQNYKKKEFLRTKIKVLQKKKAIMDFKESEERYIVEEAAVDALQTRVKEEEKQVQHLKKKTEKEANLEKDYNKMHADLLRQIRTKSDELLSVTNKSLYSEKVCDASERFKRLKAQSDNWEKEMDQMKKQIDRIKENVATAQESMNGYEEFRKEAVEKTQKYAEEDEDLCRQEDEITAEERKLSEERNRELFVIVCGNRKGGLDRPWRDVFESSKVYAATWLTRPGGGMKRTVTNFDIQFTCLFYMYAFALLLIILNRGVHTQQLQMTVPDAESAMLLENLVAVRDLPMFIFGCKADEAVLTDQRHKWKLNSTVIPPEQVDISALKTGLTSDMKKFGFNRFAADLFTAPDVVKQYLCSVARLHQVPIGSAKTNDAYEAIKSAFVSTPFRLYLTDKYRVQFTISKYGSHEVLGQQSELRMSPKIFVAHSSNFDENKKLVDERQRLRDKEKELRDRRNQAKEARAALQKVKETLKTRQVEWRTRRDNLINGALVE</sequence>
<feature type="coiled-coil region" evidence="2">
    <location>
        <begin position="40"/>
        <end position="84"/>
    </location>
</feature>
<dbReference type="Proteomes" id="UP000054047">
    <property type="component" value="Unassembled WGS sequence"/>
</dbReference>
<dbReference type="PANTHER" id="PTHR45916">
    <property type="entry name" value="STRUCTURAL MAINTENANCE OF CHROMOSOMES PROTEIN 5"/>
    <property type="match status" value="1"/>
</dbReference>
<evidence type="ECO:0000313" key="3">
    <source>
        <dbReference type="EMBL" id="KIH62070.1"/>
    </source>
</evidence>
<dbReference type="PANTHER" id="PTHR45916:SF1">
    <property type="entry name" value="STRUCTURAL MAINTENANCE OF CHROMOSOMES PROTEIN 5"/>
    <property type="match status" value="1"/>
</dbReference>
<dbReference type="GO" id="GO:0030915">
    <property type="term" value="C:Smc5-Smc6 complex"/>
    <property type="evidence" value="ECO:0007669"/>
    <property type="project" value="TreeGrafter"/>
</dbReference>
<gene>
    <name evidence="3" type="ORF">ANCDUO_07649</name>
</gene>
<dbReference type="AlphaFoldDB" id="A0A0C2GLG3"/>
<evidence type="ECO:0000256" key="2">
    <source>
        <dbReference type="SAM" id="Coils"/>
    </source>
</evidence>
<name>A0A0C2GLG3_9BILA</name>
<protein>
    <recommendedName>
        <fullName evidence="5">Structural maintenance of chromosomes protein 5</fullName>
    </recommendedName>
</protein>
<keyword evidence="1 2" id="KW-0175">Coiled coil</keyword>
<evidence type="ECO:0000313" key="4">
    <source>
        <dbReference type="Proteomes" id="UP000054047"/>
    </source>
</evidence>
<accession>A0A0C2GLG3</accession>